<evidence type="ECO:0000256" key="3">
    <source>
        <dbReference type="ARBA" id="ARBA00022771"/>
    </source>
</evidence>
<dbReference type="GO" id="GO:0008270">
    <property type="term" value="F:zinc ion binding"/>
    <property type="evidence" value="ECO:0007669"/>
    <property type="project" value="UniProtKB-KW"/>
</dbReference>
<sequence>MNNIQINQNQARSSNNDKENEEGVNTKQNLSDKDIEKKKETEKEETEKAFNRSQKVGRTPPQVKIDRQKEEDKDRFISASGTPVLNSAGEENISKDEEIFSKSTTDQLEGTNHILKNTAEDNDVDDWLGCIDLEEQQVLEGKEEKVKKDNKKRGRKGSTPENIYKRSKGETVKEQEFSNFLKLYRKMERCADNLMSLIEQHIYTKNIVKDAVKELYGYKNKTKKIVETWTELPEKTMTSNASVQTQQQKRINLKTLTKTLHVNEFIPEKQTKEIGVQVNFDMEEETIKNREELLEQVADKTANWNVMEQIISKQWSEEVYVNTVIEIGNPTKQPEKQDLAVIFDPDKENHKFNITEEKHIDEIIQNKLIGKGKTACLTSRKDLEITGENSGTTQEMCTYFIGADVSEGLEPSLLQACNKLKELMSFKKRDQAAIICDAELLTEKSRKIVECAFAETNVKLTLFDLGVLKKTNNTEGWSLKEKKTIKNYNTNALIIQAKGKSYADLLREVKGKVDAKDVKDAVRDLKKTRNGDLLITLKKEEDAIKLQEIITKKLNNQDIRQAGKLYTTVYINDLDAVISREEIKEAIGREVGMEGFEIKALKEVYGGRQVATVIMEDNKAQKLLEIGTIKVSWSSCRVREKVVFEICFKCWRYGHRAQNCRGPDREDRCKKCGGYGHKMPDCKSDTEYCWTCENEGHRDFQCPKYKKDLRQEIRKTYY</sequence>
<gene>
    <name evidence="8" type="ORF">PSYICH_LOCUS11093</name>
</gene>
<evidence type="ECO:0000256" key="6">
    <source>
        <dbReference type="SAM" id="MobiDB-lite"/>
    </source>
</evidence>
<dbReference type="Gene3D" id="4.10.60.10">
    <property type="entry name" value="Zinc finger, CCHC-type"/>
    <property type="match status" value="1"/>
</dbReference>
<dbReference type="PROSITE" id="PS50158">
    <property type="entry name" value="ZF_CCHC"/>
    <property type="match status" value="2"/>
</dbReference>
<proteinExistence type="predicted"/>
<protein>
    <recommendedName>
        <fullName evidence="7">CCHC-type domain-containing protein</fullName>
    </recommendedName>
</protein>
<dbReference type="GO" id="GO:0003676">
    <property type="term" value="F:nucleic acid binding"/>
    <property type="evidence" value="ECO:0007669"/>
    <property type="project" value="InterPro"/>
</dbReference>
<evidence type="ECO:0000256" key="1">
    <source>
        <dbReference type="ARBA" id="ARBA00022723"/>
    </source>
</evidence>
<dbReference type="OrthoDB" id="6782564at2759"/>
<dbReference type="SMART" id="SM00343">
    <property type="entry name" value="ZnF_C2HC"/>
    <property type="match status" value="3"/>
</dbReference>
<feature type="domain" description="CCHC-type" evidence="7">
    <location>
        <begin position="647"/>
        <end position="661"/>
    </location>
</feature>
<evidence type="ECO:0000256" key="5">
    <source>
        <dbReference type="PROSITE-ProRule" id="PRU00047"/>
    </source>
</evidence>
<evidence type="ECO:0000313" key="8">
    <source>
        <dbReference type="EMBL" id="CAH1110472.1"/>
    </source>
</evidence>
<reference evidence="8" key="1">
    <citation type="submission" date="2022-01" db="EMBL/GenBank/DDBJ databases">
        <authorList>
            <person name="King R."/>
        </authorList>
    </citation>
    <scope>NUCLEOTIDE SEQUENCE</scope>
</reference>
<feature type="domain" description="CCHC-type" evidence="7">
    <location>
        <begin position="668"/>
        <end position="684"/>
    </location>
</feature>
<keyword evidence="1" id="KW-0479">Metal-binding</keyword>
<accession>A0A9P0CW30</accession>
<feature type="region of interest" description="Disordered" evidence="6">
    <location>
        <begin position="1"/>
        <end position="88"/>
    </location>
</feature>
<evidence type="ECO:0000256" key="2">
    <source>
        <dbReference type="ARBA" id="ARBA00022737"/>
    </source>
</evidence>
<keyword evidence="2" id="KW-0677">Repeat</keyword>
<feature type="compositionally biased region" description="Basic and acidic residues" evidence="6">
    <location>
        <begin position="30"/>
        <end position="50"/>
    </location>
</feature>
<evidence type="ECO:0000256" key="4">
    <source>
        <dbReference type="ARBA" id="ARBA00022833"/>
    </source>
</evidence>
<keyword evidence="9" id="KW-1185">Reference proteome</keyword>
<keyword evidence="3 5" id="KW-0863">Zinc-finger</keyword>
<evidence type="ECO:0000313" key="9">
    <source>
        <dbReference type="Proteomes" id="UP001153636"/>
    </source>
</evidence>
<dbReference type="PANTHER" id="PTHR47103">
    <property type="entry name" value="DNA-BINDING PROTEIN"/>
    <property type="match status" value="1"/>
</dbReference>
<feature type="region of interest" description="Disordered" evidence="6">
    <location>
        <begin position="142"/>
        <end position="170"/>
    </location>
</feature>
<dbReference type="Proteomes" id="UP001153636">
    <property type="component" value="Chromosome 5"/>
</dbReference>
<evidence type="ECO:0000259" key="7">
    <source>
        <dbReference type="PROSITE" id="PS50158"/>
    </source>
</evidence>
<name>A0A9P0CW30_9CUCU</name>
<feature type="compositionally biased region" description="Basic and acidic residues" evidence="6">
    <location>
        <begin position="64"/>
        <end position="76"/>
    </location>
</feature>
<dbReference type="SUPFAM" id="SSF57756">
    <property type="entry name" value="Retrovirus zinc finger-like domains"/>
    <property type="match status" value="1"/>
</dbReference>
<dbReference type="AlphaFoldDB" id="A0A9P0CW30"/>
<dbReference type="PANTHER" id="PTHR47103:SF8">
    <property type="entry name" value="DNA-BINDING PROTEIN"/>
    <property type="match status" value="1"/>
</dbReference>
<dbReference type="InterPro" id="IPR036875">
    <property type="entry name" value="Znf_CCHC_sf"/>
</dbReference>
<dbReference type="EMBL" id="OV651817">
    <property type="protein sequence ID" value="CAH1110472.1"/>
    <property type="molecule type" value="Genomic_DNA"/>
</dbReference>
<dbReference type="InterPro" id="IPR001878">
    <property type="entry name" value="Znf_CCHC"/>
</dbReference>
<feature type="compositionally biased region" description="Polar residues" evidence="6">
    <location>
        <begin position="1"/>
        <end position="14"/>
    </location>
</feature>
<organism evidence="8 9">
    <name type="scientific">Psylliodes chrysocephalus</name>
    <dbReference type="NCBI Taxonomy" id="3402493"/>
    <lineage>
        <taxon>Eukaryota</taxon>
        <taxon>Metazoa</taxon>
        <taxon>Ecdysozoa</taxon>
        <taxon>Arthropoda</taxon>
        <taxon>Hexapoda</taxon>
        <taxon>Insecta</taxon>
        <taxon>Pterygota</taxon>
        <taxon>Neoptera</taxon>
        <taxon>Endopterygota</taxon>
        <taxon>Coleoptera</taxon>
        <taxon>Polyphaga</taxon>
        <taxon>Cucujiformia</taxon>
        <taxon>Chrysomeloidea</taxon>
        <taxon>Chrysomelidae</taxon>
        <taxon>Galerucinae</taxon>
        <taxon>Alticini</taxon>
        <taxon>Psylliodes</taxon>
    </lineage>
</organism>
<keyword evidence="4" id="KW-0862">Zinc</keyword>